<dbReference type="GO" id="GO:0005737">
    <property type="term" value="C:cytoplasm"/>
    <property type="evidence" value="ECO:0007669"/>
    <property type="project" value="InterPro"/>
</dbReference>
<dbReference type="PANTHER" id="PTHR30602:SF12">
    <property type="entry name" value="AMINO-ACID ACETYLTRANSFERASE NAGS1, CHLOROPLASTIC-RELATED"/>
    <property type="match status" value="1"/>
</dbReference>
<gene>
    <name evidence="10" type="ORF">MNBD_GAMMA22-2273</name>
</gene>
<organism evidence="10">
    <name type="scientific">hydrothermal vent metagenome</name>
    <dbReference type="NCBI Taxonomy" id="652676"/>
    <lineage>
        <taxon>unclassified sequences</taxon>
        <taxon>metagenomes</taxon>
        <taxon>ecological metagenomes</taxon>
    </lineage>
</organism>
<dbReference type="SUPFAM" id="SSF55729">
    <property type="entry name" value="Acyl-CoA N-acyltransferases (Nat)"/>
    <property type="match status" value="1"/>
</dbReference>
<keyword evidence="7 10" id="KW-0012">Acyltransferase</keyword>
<dbReference type="SUPFAM" id="SSF53633">
    <property type="entry name" value="Carbamate kinase-like"/>
    <property type="match status" value="1"/>
</dbReference>
<keyword evidence="4" id="KW-0055">Arginine biosynthesis</keyword>
<evidence type="ECO:0000256" key="1">
    <source>
        <dbReference type="ARBA" id="ARBA00004925"/>
    </source>
</evidence>
<evidence type="ECO:0000256" key="8">
    <source>
        <dbReference type="ARBA" id="ARBA00048372"/>
    </source>
</evidence>
<evidence type="ECO:0000313" key="10">
    <source>
        <dbReference type="EMBL" id="VAW97313.1"/>
    </source>
</evidence>
<comment type="pathway">
    <text evidence="1">Amino-acid biosynthesis; L-arginine biosynthesis; N(2)-acetyl-L-ornithine from L-glutamate: step 1/4.</text>
</comment>
<comment type="catalytic activity">
    <reaction evidence="8">
        <text>L-glutamate + acetyl-CoA = N-acetyl-L-glutamate + CoA + H(+)</text>
        <dbReference type="Rhea" id="RHEA:24292"/>
        <dbReference type="ChEBI" id="CHEBI:15378"/>
        <dbReference type="ChEBI" id="CHEBI:29985"/>
        <dbReference type="ChEBI" id="CHEBI:44337"/>
        <dbReference type="ChEBI" id="CHEBI:57287"/>
        <dbReference type="ChEBI" id="CHEBI:57288"/>
        <dbReference type="EC" id="2.3.1.1"/>
    </reaction>
</comment>
<evidence type="ECO:0000256" key="3">
    <source>
        <dbReference type="ARBA" id="ARBA00012697"/>
    </source>
</evidence>
<dbReference type="CDD" id="cd04237">
    <property type="entry name" value="AAK_NAGS-ABP"/>
    <property type="match status" value="1"/>
</dbReference>
<proteinExistence type="inferred from homology"/>
<evidence type="ECO:0000256" key="2">
    <source>
        <dbReference type="ARBA" id="ARBA00009145"/>
    </source>
</evidence>
<dbReference type="GO" id="GO:0004042">
    <property type="term" value="F:L-glutamate N-acetyltransferase activity"/>
    <property type="evidence" value="ECO:0007669"/>
    <property type="project" value="InterPro"/>
</dbReference>
<dbReference type="NCBIfam" id="NF003641">
    <property type="entry name" value="PRK05279.1"/>
    <property type="match status" value="1"/>
</dbReference>
<accession>A0A3B1ABB5</accession>
<evidence type="ECO:0000256" key="7">
    <source>
        <dbReference type="ARBA" id="ARBA00023315"/>
    </source>
</evidence>
<evidence type="ECO:0000256" key="6">
    <source>
        <dbReference type="ARBA" id="ARBA00022679"/>
    </source>
</evidence>
<dbReference type="InterPro" id="IPR001048">
    <property type="entry name" value="Asp/Glu/Uridylate_kinase"/>
</dbReference>
<comment type="similarity">
    <text evidence="2">Belongs to the acetyltransferase family. ArgA subfamily.</text>
</comment>
<protein>
    <recommendedName>
        <fullName evidence="3">amino-acid N-acetyltransferase</fullName>
        <ecNumber evidence="3">2.3.1.1</ecNumber>
    </recommendedName>
</protein>
<evidence type="ECO:0000256" key="4">
    <source>
        <dbReference type="ARBA" id="ARBA00022571"/>
    </source>
</evidence>
<reference evidence="10" key="1">
    <citation type="submission" date="2018-06" db="EMBL/GenBank/DDBJ databases">
        <authorList>
            <person name="Zhirakovskaya E."/>
        </authorList>
    </citation>
    <scope>NUCLEOTIDE SEQUENCE</scope>
</reference>
<dbReference type="PIRSF" id="PIRSF000423">
    <property type="entry name" value="ArgA"/>
    <property type="match status" value="1"/>
</dbReference>
<feature type="domain" description="N-acetyltransferase" evidence="9">
    <location>
        <begin position="251"/>
        <end position="405"/>
    </location>
</feature>
<sequence length="405" mass="45463">MLIDEQFSTLVHDIALLNSLGVQLVLVHGARPQIEKRLQQQNIQCHYEDDIRITDESTLPSVIEAIGSSRVEIEAQLSMGLANSPMHGASIRVVSGNMITARPIGVRKGIDFAHTGIVRSIDKEAILNHLTKNTIVLVSPLGYSPTGEVFNLRSEDVAMSVAKTLHAEKLIYLTDSDGIIDKENNLLQELTLNQAEKLLKNNKLNSQTTEYSLRNAMSACDAGVKRCHLINRHIDGALLLELFSRDGLGTLITSELFEGTRQACLEDIGGILELIAPLEQQGVLVRRSREQLELEIEHFIVTERDGMVVACASYYPYVHEHIAELACLAVHDQYLNQGRGDSLLNFIERKASQNNIQKLFVLTTQSAHWFLERKFIAAEFNNLPIKKRSLYNYQRNSKIFIKNIK</sequence>
<dbReference type="CDD" id="cd04301">
    <property type="entry name" value="NAT_SF"/>
    <property type="match status" value="1"/>
</dbReference>
<dbReference type="PROSITE" id="PS51186">
    <property type="entry name" value="GNAT"/>
    <property type="match status" value="1"/>
</dbReference>
<name>A0A3B1ABB5_9ZZZZ</name>
<dbReference type="InterPro" id="IPR000182">
    <property type="entry name" value="GNAT_dom"/>
</dbReference>
<dbReference type="HAMAP" id="MF_01105">
    <property type="entry name" value="N_acetyl_glu_synth"/>
    <property type="match status" value="1"/>
</dbReference>
<dbReference type="AlphaFoldDB" id="A0A3B1ABB5"/>
<dbReference type="Gene3D" id="3.40.630.30">
    <property type="match status" value="1"/>
</dbReference>
<dbReference type="EC" id="2.3.1.1" evidence="3"/>
<dbReference type="PANTHER" id="PTHR30602">
    <property type="entry name" value="AMINO-ACID ACETYLTRANSFERASE"/>
    <property type="match status" value="1"/>
</dbReference>
<dbReference type="InterPro" id="IPR033719">
    <property type="entry name" value="NAGS_kin"/>
</dbReference>
<dbReference type="Pfam" id="PF00696">
    <property type="entry name" value="AA_kinase"/>
    <property type="match status" value="1"/>
</dbReference>
<dbReference type="UniPathway" id="UPA00068">
    <property type="reaction ID" value="UER00106"/>
</dbReference>
<dbReference type="EMBL" id="UOFS01000033">
    <property type="protein sequence ID" value="VAW97313.1"/>
    <property type="molecule type" value="Genomic_DNA"/>
</dbReference>
<keyword evidence="5" id="KW-0028">Amino-acid biosynthesis</keyword>
<evidence type="ECO:0000256" key="5">
    <source>
        <dbReference type="ARBA" id="ARBA00022605"/>
    </source>
</evidence>
<dbReference type="Pfam" id="PF00583">
    <property type="entry name" value="Acetyltransf_1"/>
    <property type="match status" value="1"/>
</dbReference>
<dbReference type="InterPro" id="IPR036393">
    <property type="entry name" value="AceGlu_kinase-like_sf"/>
</dbReference>
<dbReference type="Gene3D" id="3.40.1160.10">
    <property type="entry name" value="Acetylglutamate kinase-like"/>
    <property type="match status" value="1"/>
</dbReference>
<evidence type="ECO:0000259" key="9">
    <source>
        <dbReference type="PROSITE" id="PS51186"/>
    </source>
</evidence>
<dbReference type="GO" id="GO:0006526">
    <property type="term" value="P:L-arginine biosynthetic process"/>
    <property type="evidence" value="ECO:0007669"/>
    <property type="project" value="UniProtKB-UniPathway"/>
</dbReference>
<keyword evidence="6 10" id="KW-0808">Transferase</keyword>
<dbReference type="NCBIfam" id="TIGR01890">
    <property type="entry name" value="N-Ac-Glu-synth"/>
    <property type="match status" value="1"/>
</dbReference>
<dbReference type="InterPro" id="IPR016181">
    <property type="entry name" value="Acyl_CoA_acyltransferase"/>
</dbReference>
<dbReference type="InterPro" id="IPR010167">
    <property type="entry name" value="NH2A_AcTrfase"/>
</dbReference>